<evidence type="ECO:0000259" key="6">
    <source>
        <dbReference type="PROSITE" id="PS50937"/>
    </source>
</evidence>
<feature type="domain" description="HTH merR-type" evidence="6">
    <location>
        <begin position="1"/>
        <end position="71"/>
    </location>
</feature>
<evidence type="ECO:0000256" key="2">
    <source>
        <dbReference type="ARBA" id="ARBA00023015"/>
    </source>
</evidence>
<dbReference type="Gene3D" id="1.10.1660.10">
    <property type="match status" value="1"/>
</dbReference>
<keyword evidence="3" id="KW-0238">DNA-binding</keyword>
<evidence type="ECO:0000313" key="7">
    <source>
        <dbReference type="EMBL" id="GAA1847422.1"/>
    </source>
</evidence>
<dbReference type="InterPro" id="IPR009061">
    <property type="entry name" value="DNA-bd_dom_put_sf"/>
</dbReference>
<dbReference type="InterPro" id="IPR000551">
    <property type="entry name" value="MerR-type_HTH_dom"/>
</dbReference>
<dbReference type="Pfam" id="PF07739">
    <property type="entry name" value="TipAS"/>
    <property type="match status" value="1"/>
</dbReference>
<evidence type="ECO:0000256" key="3">
    <source>
        <dbReference type="ARBA" id="ARBA00023125"/>
    </source>
</evidence>
<dbReference type="Proteomes" id="UP001501746">
    <property type="component" value="Unassembled WGS sequence"/>
</dbReference>
<dbReference type="InterPro" id="IPR047057">
    <property type="entry name" value="MerR_fam"/>
</dbReference>
<gene>
    <name evidence="7" type="ORF">GCM10009750_37320</name>
</gene>
<evidence type="ECO:0000256" key="1">
    <source>
        <dbReference type="ARBA" id="ARBA00022491"/>
    </source>
</evidence>
<feature type="coiled-coil region" evidence="5">
    <location>
        <begin position="83"/>
        <end position="110"/>
    </location>
</feature>
<evidence type="ECO:0000313" key="8">
    <source>
        <dbReference type="Proteomes" id="UP001501746"/>
    </source>
</evidence>
<dbReference type="InterPro" id="IPR036244">
    <property type="entry name" value="TipA-like_antibiotic-bd"/>
</dbReference>
<dbReference type="RefSeq" id="WP_157429167.1">
    <property type="nucleotide sequence ID" value="NZ_BAAANK010000016.1"/>
</dbReference>
<dbReference type="SMART" id="SM00422">
    <property type="entry name" value="HTH_MERR"/>
    <property type="match status" value="1"/>
</dbReference>
<keyword evidence="1" id="KW-0678">Repressor</keyword>
<dbReference type="InterPro" id="IPR012925">
    <property type="entry name" value="TipAS_dom"/>
</dbReference>
<dbReference type="PROSITE" id="PS50937">
    <property type="entry name" value="HTH_MERR_2"/>
    <property type="match status" value="1"/>
</dbReference>
<evidence type="ECO:0000256" key="5">
    <source>
        <dbReference type="SAM" id="Coils"/>
    </source>
</evidence>
<dbReference type="SUPFAM" id="SSF46955">
    <property type="entry name" value="Putative DNA-binding domain"/>
    <property type="match status" value="1"/>
</dbReference>
<reference evidence="8" key="1">
    <citation type="journal article" date="2019" name="Int. J. Syst. Evol. Microbiol.">
        <title>The Global Catalogue of Microorganisms (GCM) 10K type strain sequencing project: providing services to taxonomists for standard genome sequencing and annotation.</title>
        <authorList>
            <consortium name="The Broad Institute Genomics Platform"/>
            <consortium name="The Broad Institute Genome Sequencing Center for Infectious Disease"/>
            <person name="Wu L."/>
            <person name="Ma J."/>
        </authorList>
    </citation>
    <scope>NUCLEOTIDE SEQUENCE [LARGE SCALE GENOMIC DNA]</scope>
    <source>
        <strain evidence="8">JCM 14323</strain>
    </source>
</reference>
<dbReference type="Pfam" id="PF13411">
    <property type="entry name" value="MerR_1"/>
    <property type="match status" value="1"/>
</dbReference>
<organism evidence="7 8">
    <name type="scientific">Agromyces salentinus</name>
    <dbReference type="NCBI Taxonomy" id="269421"/>
    <lineage>
        <taxon>Bacteria</taxon>
        <taxon>Bacillati</taxon>
        <taxon>Actinomycetota</taxon>
        <taxon>Actinomycetes</taxon>
        <taxon>Micrococcales</taxon>
        <taxon>Microbacteriaceae</taxon>
        <taxon>Agromyces</taxon>
    </lineage>
</organism>
<dbReference type="CDD" id="cd01106">
    <property type="entry name" value="HTH_TipAL-Mta"/>
    <property type="match status" value="1"/>
</dbReference>
<keyword evidence="5" id="KW-0175">Coiled coil</keyword>
<protein>
    <submittedName>
        <fullName evidence="7">TipAS antibiotic-recognition domain-containing protein</fullName>
    </submittedName>
</protein>
<dbReference type="SUPFAM" id="SSF89082">
    <property type="entry name" value="Antibiotic binding domain of TipA-like multidrug resistance regulators"/>
    <property type="match status" value="1"/>
</dbReference>
<keyword evidence="2" id="KW-0805">Transcription regulation</keyword>
<name>A0ABP4ZCF1_9MICO</name>
<proteinExistence type="predicted"/>
<dbReference type="EMBL" id="BAAANK010000016">
    <property type="protein sequence ID" value="GAA1847422.1"/>
    <property type="molecule type" value="Genomic_DNA"/>
</dbReference>
<comment type="caution">
    <text evidence="7">The sequence shown here is derived from an EMBL/GenBank/DDBJ whole genome shotgun (WGS) entry which is preliminary data.</text>
</comment>
<dbReference type="Gene3D" id="1.10.490.50">
    <property type="entry name" value="Antibiotic binding domain of TipA-like multidrug resistance regulators"/>
    <property type="match status" value="1"/>
</dbReference>
<evidence type="ECO:0000256" key="4">
    <source>
        <dbReference type="ARBA" id="ARBA00023163"/>
    </source>
</evidence>
<dbReference type="PANTHER" id="PTHR30204">
    <property type="entry name" value="REDOX-CYCLING DRUG-SENSING TRANSCRIPTIONAL ACTIVATOR SOXR"/>
    <property type="match status" value="1"/>
</dbReference>
<keyword evidence="8" id="KW-1185">Reference proteome</keyword>
<accession>A0ABP4ZCF1</accession>
<keyword evidence="4" id="KW-0804">Transcription</keyword>
<dbReference type="PANTHER" id="PTHR30204:SF69">
    <property type="entry name" value="MERR-FAMILY TRANSCRIPTIONAL REGULATOR"/>
    <property type="match status" value="1"/>
</dbReference>
<sequence>MDWSIQEIAKLAGTTSRTLRHYDDIGLLAPARIGSNGYRHYDADALVRLQRILLLRDLGLGLPAIADVLEREDRAPHALRGHLEWLRREQERLTRQIASVEQTIESLEGGERLMAEQMFDGFDHTEYKEEVEQRWGRDAYARSDAWWRSMSAEEKAAWQERLARLSGDWIDAHERGIDPAGDEAQALAQRHFEWLRSIPGTPGGGANGPTREYFLGLAEMYVADDRFGANYGGAEGARFVRDAMTAYAERNLA</sequence>